<dbReference type="WBParaSite" id="RSKR_0001125700.1">
    <property type="protein sequence ID" value="RSKR_0001125700.1"/>
    <property type="gene ID" value="RSKR_0001125700"/>
</dbReference>
<protein>
    <submittedName>
        <fullName evidence="2">Serine/threonine-protein kinase clkA</fullName>
    </submittedName>
</protein>
<evidence type="ECO:0000313" key="1">
    <source>
        <dbReference type="Proteomes" id="UP000095286"/>
    </source>
</evidence>
<proteinExistence type="predicted"/>
<evidence type="ECO:0000313" key="2">
    <source>
        <dbReference type="WBParaSite" id="RSKR_0001125700.1"/>
    </source>
</evidence>
<accession>A0AC35UI25</accession>
<reference evidence="2" key="1">
    <citation type="submission" date="2016-11" db="UniProtKB">
        <authorList>
            <consortium name="WormBaseParasite"/>
        </authorList>
    </citation>
    <scope>IDENTIFICATION</scope>
    <source>
        <strain evidence="2">KR3021</strain>
    </source>
</reference>
<name>A0AC35UI25_9BILA</name>
<sequence>MKFINTAIIFTLLRSSTAFFWGTVGPANECGCFVQTCGCSQPVSYDAAVAPNFQTISTIDSNSNSLSTIIQPESKKEQIYIVSENITNQDNINAPVIEYTPAQYLNVPSATTHHNLPQYISENGNIVGNSLSVKENTVDNVQYVNNDGTTYQKVNNVEINKGNNAKNTAAVNDYFDDGAKYAYNNGCTDGSEYQTPIANNVQSTAESKHHVSDETENDANYSKGIKQINFAEPMPATVNEIYAGTYNF</sequence>
<dbReference type="Proteomes" id="UP000095286">
    <property type="component" value="Unplaced"/>
</dbReference>
<organism evidence="1 2">
    <name type="scientific">Rhabditophanes sp. KR3021</name>
    <dbReference type="NCBI Taxonomy" id="114890"/>
    <lineage>
        <taxon>Eukaryota</taxon>
        <taxon>Metazoa</taxon>
        <taxon>Ecdysozoa</taxon>
        <taxon>Nematoda</taxon>
        <taxon>Chromadorea</taxon>
        <taxon>Rhabditida</taxon>
        <taxon>Tylenchina</taxon>
        <taxon>Panagrolaimomorpha</taxon>
        <taxon>Strongyloidoidea</taxon>
        <taxon>Alloionematidae</taxon>
        <taxon>Rhabditophanes</taxon>
    </lineage>
</organism>